<gene>
    <name evidence="1" type="ORF">CUMW_268520</name>
</gene>
<reference evidence="1 2" key="1">
    <citation type="journal article" date="2017" name="Front. Genet.">
        <title>Draft sequencing of the heterozygous diploid genome of Satsuma (Citrus unshiu Marc.) using a hybrid assembly approach.</title>
        <authorList>
            <person name="Shimizu T."/>
            <person name="Tanizawa Y."/>
            <person name="Mochizuki T."/>
            <person name="Nagasaki H."/>
            <person name="Yoshioka T."/>
            <person name="Toyoda A."/>
            <person name="Fujiyama A."/>
            <person name="Kaminuma E."/>
            <person name="Nakamura Y."/>
        </authorList>
    </citation>
    <scope>NUCLEOTIDE SEQUENCE [LARGE SCALE GENOMIC DNA]</scope>
    <source>
        <strain evidence="2">cv. Miyagawa wase</strain>
    </source>
</reference>
<proteinExistence type="predicted"/>
<dbReference type="EMBL" id="BDQV01001045">
    <property type="protein sequence ID" value="GAY68989.1"/>
    <property type="molecule type" value="Genomic_DNA"/>
</dbReference>
<dbReference type="Proteomes" id="UP000236630">
    <property type="component" value="Unassembled WGS sequence"/>
</dbReference>
<accession>A0A2H5QWL4</accession>
<evidence type="ECO:0000313" key="1">
    <source>
        <dbReference type="EMBL" id="GAY68989.1"/>
    </source>
</evidence>
<protein>
    <submittedName>
        <fullName evidence="1">Uncharacterized protein</fullName>
    </submittedName>
</protein>
<sequence length="68" mass="7713">MEEEVMRTKFNRWCHSKPTKSRRSKVKQSRVQASIAGVRFVSAVGCRGRRSLLSFRSVPSSAKTVVET</sequence>
<name>A0A2H5QWL4_CITUN</name>
<dbReference type="AlphaFoldDB" id="A0A2H5QWL4"/>
<keyword evidence="2" id="KW-1185">Reference proteome</keyword>
<organism evidence="1 2">
    <name type="scientific">Citrus unshiu</name>
    <name type="common">Satsuma mandarin</name>
    <name type="synonym">Citrus nobilis var. unshiu</name>
    <dbReference type="NCBI Taxonomy" id="55188"/>
    <lineage>
        <taxon>Eukaryota</taxon>
        <taxon>Viridiplantae</taxon>
        <taxon>Streptophyta</taxon>
        <taxon>Embryophyta</taxon>
        <taxon>Tracheophyta</taxon>
        <taxon>Spermatophyta</taxon>
        <taxon>Magnoliopsida</taxon>
        <taxon>eudicotyledons</taxon>
        <taxon>Gunneridae</taxon>
        <taxon>Pentapetalae</taxon>
        <taxon>rosids</taxon>
        <taxon>malvids</taxon>
        <taxon>Sapindales</taxon>
        <taxon>Rutaceae</taxon>
        <taxon>Aurantioideae</taxon>
        <taxon>Citrus</taxon>
    </lineage>
</organism>
<evidence type="ECO:0000313" key="2">
    <source>
        <dbReference type="Proteomes" id="UP000236630"/>
    </source>
</evidence>
<comment type="caution">
    <text evidence="1">The sequence shown here is derived from an EMBL/GenBank/DDBJ whole genome shotgun (WGS) entry which is preliminary data.</text>
</comment>